<dbReference type="Proteomes" id="UP000305109">
    <property type="component" value="Unassembled WGS sequence"/>
</dbReference>
<dbReference type="InterPro" id="IPR012340">
    <property type="entry name" value="NA-bd_OB-fold"/>
</dbReference>
<feature type="compositionally biased region" description="Basic and acidic residues" evidence="1">
    <location>
        <begin position="17"/>
        <end position="27"/>
    </location>
</feature>
<reference evidence="3 4" key="1">
    <citation type="submission" date="2019-04" db="EMBL/GenBank/DDBJ databases">
        <title>Rhodococcus oryzae sp. nov., a novel actinomycete isolated from rhizosphere soil of rice (Oryza sativa L.).</title>
        <authorList>
            <person name="Li C."/>
        </authorList>
    </citation>
    <scope>NUCLEOTIDE SEQUENCE [LARGE SCALE GENOMIC DNA]</scope>
    <source>
        <strain evidence="3 4">NEAU-CX67</strain>
    </source>
</reference>
<feature type="region of interest" description="Disordered" evidence="1">
    <location>
        <begin position="17"/>
        <end position="44"/>
    </location>
</feature>
<evidence type="ECO:0000256" key="1">
    <source>
        <dbReference type="SAM" id="MobiDB-lite"/>
    </source>
</evidence>
<dbReference type="InterPro" id="IPR002878">
    <property type="entry name" value="ChsH2_C"/>
</dbReference>
<organism evidence="3 4">
    <name type="scientific">Rhodococcus oryzae</name>
    <dbReference type="NCBI Taxonomy" id="2571143"/>
    <lineage>
        <taxon>Bacteria</taxon>
        <taxon>Bacillati</taxon>
        <taxon>Actinomycetota</taxon>
        <taxon>Actinomycetes</taxon>
        <taxon>Mycobacteriales</taxon>
        <taxon>Nocardiaceae</taxon>
        <taxon>Rhodococcus</taxon>
    </lineage>
</organism>
<evidence type="ECO:0000313" key="3">
    <source>
        <dbReference type="EMBL" id="TJZ78511.1"/>
    </source>
</evidence>
<protein>
    <submittedName>
        <fullName evidence="3">OB-fold domain-containing protein</fullName>
    </submittedName>
</protein>
<keyword evidence="4" id="KW-1185">Reference proteome</keyword>
<dbReference type="SUPFAM" id="SSF50249">
    <property type="entry name" value="Nucleic acid-binding proteins"/>
    <property type="match status" value="1"/>
</dbReference>
<gene>
    <name evidence="3" type="ORF">FCG67_10800</name>
</gene>
<name>A0ABY2RLH1_9NOCA</name>
<dbReference type="RefSeq" id="WP_136909646.1">
    <property type="nucleotide sequence ID" value="NZ_SUMD01000004.1"/>
</dbReference>
<comment type="caution">
    <text evidence="3">The sequence shown here is derived from an EMBL/GenBank/DDBJ whole genome shotgun (WGS) entry which is preliminary data.</text>
</comment>
<dbReference type="EMBL" id="SUMD01000004">
    <property type="protein sequence ID" value="TJZ78511.1"/>
    <property type="molecule type" value="Genomic_DNA"/>
</dbReference>
<accession>A0ABY2RLH1</accession>
<feature type="domain" description="ChsH2 C-terminal OB-fold" evidence="2">
    <location>
        <begin position="40"/>
        <end position="98"/>
    </location>
</feature>
<sequence>MYQHQLLHPRVTCRVDEIGRRDTRTGRGEVPGEAAPTTAPSSGSGSIVSWMVVEPALNEVDAEPMPTTIAIVDLDSGGRIYASIEGEVLVRTGQRVRVLLHPAIRGARFPLRGVVGSIACDCRRERAQTHEPPPRHQHTHNAGDILEWFLRRRSWTTWARTTEVGRSR</sequence>
<evidence type="ECO:0000259" key="2">
    <source>
        <dbReference type="Pfam" id="PF01796"/>
    </source>
</evidence>
<proteinExistence type="predicted"/>
<dbReference type="Pfam" id="PF01796">
    <property type="entry name" value="OB_ChsH2_C"/>
    <property type="match status" value="1"/>
</dbReference>
<evidence type="ECO:0000313" key="4">
    <source>
        <dbReference type="Proteomes" id="UP000305109"/>
    </source>
</evidence>